<evidence type="ECO:0000256" key="2">
    <source>
        <dbReference type="ARBA" id="ARBA00022448"/>
    </source>
</evidence>
<comment type="similarity">
    <text evidence="1">Belongs to the VPS13 family.</text>
</comment>
<dbReference type="SMART" id="SM00233">
    <property type="entry name" value="PH"/>
    <property type="match status" value="1"/>
</dbReference>
<dbReference type="InterPro" id="IPR035892">
    <property type="entry name" value="C2_domain_sf"/>
</dbReference>
<protein>
    <recommendedName>
        <fullName evidence="5">PH domain-containing protein</fullName>
    </recommendedName>
</protein>
<dbReference type="Proteomes" id="UP000626092">
    <property type="component" value="Unassembled WGS sequence"/>
</dbReference>
<dbReference type="Gene3D" id="2.60.40.150">
    <property type="entry name" value="C2 domain"/>
    <property type="match status" value="1"/>
</dbReference>
<dbReference type="InterPro" id="IPR001849">
    <property type="entry name" value="PH_domain"/>
</dbReference>
<evidence type="ECO:0000313" key="6">
    <source>
        <dbReference type="EMBL" id="KAF7144995.1"/>
    </source>
</evidence>
<dbReference type="SUPFAM" id="SSF53098">
    <property type="entry name" value="Ribonuclease H-like"/>
    <property type="match status" value="1"/>
</dbReference>
<feature type="region of interest" description="Disordered" evidence="4">
    <location>
        <begin position="4698"/>
        <end position="4724"/>
    </location>
</feature>
<feature type="compositionally biased region" description="Acidic residues" evidence="4">
    <location>
        <begin position="4711"/>
        <end position="4720"/>
    </location>
</feature>
<dbReference type="PANTHER" id="PTHR45523">
    <property type="entry name" value="TETRATRICOPEPTIDE REPEAT (TPR)-CONTAINING PROTEIN-RELATED"/>
    <property type="match status" value="1"/>
</dbReference>
<gene>
    <name evidence="6" type="ORF">RHSIM_Rhsim04G0245300</name>
</gene>
<feature type="domain" description="PH" evidence="5">
    <location>
        <begin position="852"/>
        <end position="962"/>
    </location>
</feature>
<dbReference type="Pfam" id="PF14372">
    <property type="entry name" value="hAT-like_RNase-H"/>
    <property type="match status" value="1"/>
</dbReference>
<keyword evidence="3" id="KW-0445">Lipid transport</keyword>
<dbReference type="InterPro" id="IPR025525">
    <property type="entry name" value="hAT-like_transposase_RNase-H"/>
</dbReference>
<proteinExistence type="inferred from homology"/>
<dbReference type="Pfam" id="PF12624">
    <property type="entry name" value="VPS13_N"/>
    <property type="match status" value="2"/>
</dbReference>
<dbReference type="InterPro" id="IPR009291">
    <property type="entry name" value="Vps62"/>
</dbReference>
<evidence type="ECO:0000256" key="1">
    <source>
        <dbReference type="ARBA" id="ARBA00006545"/>
    </source>
</evidence>
<organism evidence="6 7">
    <name type="scientific">Rhododendron simsii</name>
    <name type="common">Sims's rhododendron</name>
    <dbReference type="NCBI Taxonomy" id="118357"/>
    <lineage>
        <taxon>Eukaryota</taxon>
        <taxon>Viridiplantae</taxon>
        <taxon>Streptophyta</taxon>
        <taxon>Embryophyta</taxon>
        <taxon>Tracheophyta</taxon>
        <taxon>Spermatophyta</taxon>
        <taxon>Magnoliopsida</taxon>
        <taxon>eudicotyledons</taxon>
        <taxon>Gunneridae</taxon>
        <taxon>Pentapetalae</taxon>
        <taxon>asterids</taxon>
        <taxon>Ericales</taxon>
        <taxon>Ericaceae</taxon>
        <taxon>Ericoideae</taxon>
        <taxon>Rhodoreae</taxon>
        <taxon>Rhododendron</taxon>
    </lineage>
</organism>
<keyword evidence="2" id="KW-0813">Transport</keyword>
<dbReference type="InterPro" id="IPR012337">
    <property type="entry name" value="RNaseH-like_sf"/>
</dbReference>
<evidence type="ECO:0000259" key="5">
    <source>
        <dbReference type="SMART" id="SM00233"/>
    </source>
</evidence>
<feature type="compositionally biased region" description="Low complexity" evidence="4">
    <location>
        <begin position="2322"/>
        <end position="2333"/>
    </location>
</feature>
<feature type="compositionally biased region" description="Basic and acidic residues" evidence="4">
    <location>
        <begin position="4287"/>
        <end position="4299"/>
    </location>
</feature>
<reference evidence="6" key="1">
    <citation type="submission" date="2019-11" db="EMBL/GenBank/DDBJ databases">
        <authorList>
            <person name="Liu Y."/>
            <person name="Hou J."/>
            <person name="Li T.-Q."/>
            <person name="Guan C.-H."/>
            <person name="Wu X."/>
            <person name="Wu H.-Z."/>
            <person name="Ling F."/>
            <person name="Zhang R."/>
            <person name="Shi X.-G."/>
            <person name="Ren J.-P."/>
            <person name="Chen E.-F."/>
            <person name="Sun J.-M."/>
        </authorList>
    </citation>
    <scope>NUCLEOTIDE SEQUENCE</scope>
    <source>
        <strain evidence="6">Adult_tree_wgs_1</strain>
        <tissue evidence="6">Leaves</tissue>
    </source>
</reference>
<dbReference type="Pfam" id="PF05699">
    <property type="entry name" value="Dimer_Tnp_hAT"/>
    <property type="match status" value="1"/>
</dbReference>
<evidence type="ECO:0000313" key="7">
    <source>
        <dbReference type="Proteomes" id="UP000626092"/>
    </source>
</evidence>
<dbReference type="EMBL" id="WJXA01000004">
    <property type="protein sequence ID" value="KAF7144995.1"/>
    <property type="molecule type" value="Genomic_DNA"/>
</dbReference>
<comment type="caution">
    <text evidence="6">The sequence shown here is derived from an EMBL/GenBank/DDBJ whole genome shotgun (WGS) entry which is preliminary data.</text>
</comment>
<dbReference type="Pfam" id="PF06101">
    <property type="entry name" value="Vps62"/>
    <property type="match status" value="2"/>
</dbReference>
<dbReference type="InterPro" id="IPR008906">
    <property type="entry name" value="HATC_C_dom"/>
</dbReference>
<feature type="compositionally biased region" description="Polar residues" evidence="4">
    <location>
        <begin position="2306"/>
        <end position="2315"/>
    </location>
</feature>
<evidence type="ECO:0000256" key="4">
    <source>
        <dbReference type="SAM" id="MobiDB-lite"/>
    </source>
</evidence>
<dbReference type="Pfam" id="PF25037">
    <property type="entry name" value="VPS13_C"/>
    <property type="match status" value="1"/>
</dbReference>
<dbReference type="CDD" id="cd00030">
    <property type="entry name" value="C2"/>
    <property type="match status" value="1"/>
</dbReference>
<dbReference type="GO" id="GO:0046983">
    <property type="term" value="F:protein dimerization activity"/>
    <property type="evidence" value="ECO:0007669"/>
    <property type="project" value="InterPro"/>
</dbReference>
<feature type="region of interest" description="Disordered" evidence="4">
    <location>
        <begin position="2306"/>
        <end position="2334"/>
    </location>
</feature>
<accession>A0A834H3V5</accession>
<dbReference type="Pfam" id="PF25036">
    <property type="entry name" value="VPS13_VAB"/>
    <property type="match status" value="1"/>
</dbReference>
<feature type="region of interest" description="Disordered" evidence="4">
    <location>
        <begin position="4265"/>
        <end position="4309"/>
    </location>
</feature>
<dbReference type="OrthoDB" id="428159at2759"/>
<name>A0A834H3V5_RHOSS</name>
<dbReference type="GO" id="GO:0003677">
    <property type="term" value="F:DNA binding"/>
    <property type="evidence" value="ECO:0007669"/>
    <property type="project" value="InterPro"/>
</dbReference>
<dbReference type="GO" id="GO:0006869">
    <property type="term" value="P:lipid transport"/>
    <property type="evidence" value="ECO:0007669"/>
    <property type="project" value="UniProtKB-KW"/>
</dbReference>
<evidence type="ECO:0000256" key="3">
    <source>
        <dbReference type="ARBA" id="ARBA00023055"/>
    </source>
</evidence>
<dbReference type="InterPro" id="IPR056748">
    <property type="entry name" value="VPS13-like_C"/>
</dbReference>
<dbReference type="InterPro" id="IPR009543">
    <property type="entry name" value="VPS13_VAB"/>
</dbReference>
<dbReference type="PANTHER" id="PTHR45523:SF2">
    <property type="entry name" value="OS02G0470600 PROTEIN"/>
    <property type="match status" value="1"/>
</dbReference>
<keyword evidence="7" id="KW-1185">Reference proteome</keyword>
<sequence>MIAGDVVLKDLKLKAEALNSLKLPVTVKAGFVGTITLKVPWKSLGKEPVIVLIDRVFVLAHPAADGRSLKLLIVICIYLLSKEEDRQKLFEAKLQQIEEAEAATLEAISRSKLGSAPAGNSWLGSLIATIIGNLKISISNVHVRYEDSVRLVDVYSSGALGKIRHGFFIICMIVSDMLLYLFTLSVLNPGHPFSCGVTLAKLAAVTMDEQGNETFDTSGALDRLRKSLQLERLAMYHDSDCHPWKLDKKWEDLTPEEWIVIFEDGISEPASDNQLVPTRAQNRNYLVSPINGVLKYHRLGNQERNDPEIPFEKASLVLTDVSLTITEAQYHDWIRLLEVISRYKIYVEVSHLRPVVSVLEAPHLWWRYASQATLQQKKVCYRFSWDRMQHMCQLRRHYVQLYAGSLQQLSNINNSEIRDIEKDLDPKVILLWRFLAHAKVESVKSKEAAEQRMLRKRSWFSFQWRTPGDPSAGDASEESESVQERLTKEEWQAINNLLSYQPDEDLTSQFGKDSQKMVHFLVDISIGQAAARIIDISQTEIVCGRFEQLHVSTKFKNRSTHCGVTLRFYGLSSPEGSLAQSVSSKQKVNALSANFVHSPTGENVDWRLSATISPCHVTVLMESYNRLMEFLKKSKAISPTVAFETATALQNKIGKVTRRAQEQFHMALEEQSRFALDIDLDAPKVRVPIRGGVSSKCESHFLLDFGHFTLRTKEGQLGDQGRCLYSRFYISGRDLAAFFTDCDSQSCTLLSQTLNSIPPISPILEDTDDLCSLIDRCGMAVIVDQIKVAHPSYPSTRISVQVPSLGMHFSPARYCRLMKLLNILYSTTQGRSQPGLENSQAEFVSWNPPDLATEARILVWRGIGYSVAAWQPCFLVLSGLYLYVLDSETSQNYQRCSSMAGKQVYEVPPTNVGGSVSCIAVSTRGMDTQKALESFSTLVIEFRDAEEKGTWLRGLMQATYRASAPSSVDILRDLGDAVGEIAKPLATNLKSADLVLNGALVETKLSLYGKVGHEVHEAHEETPILEVLAGGGKVHVVRLEGDLTIKMKLHSLKIKDELQGSSSLGPKYLACSVLKYDHLFASAPPLKELPSVISEDDDIYTDALPDFMTLPEYSECPQFDSVGVLIREKEMGKAKSVPGDVFYEAEGSDNSDFVSVTFSTRNPNSPDYDGIDTQMSIRMSKLDFFCNRPTLVALIGFGLDLSSANMGESDKCTTAPAEDQSSRYKEKIEENGHAFVKGVLGYGKGRIVFYLNMDVDSVSVFLNKEDGSQLAMFVQESFVLDLKVHPSSISIDGTLGNFRLCDMSLGMDHSWGWFCDIRNQGVESLIKVSFDFTEDDDYEGYDYSLRGKLSAVRIVFLYSALAVLRFDEEACIGRAYPMTGIRVPADNDFGDGERCGWGGGSKLENEVQILMITAYFMELATPHTEDSIKLVDKVGGFEWLINKYEIDGSSALKLDLSLDTPIIIVPKNSTSKEDLSDLECSIGVAGGRVLSGKLKFDMFFLEPEIETEYEEDDNDSKWFHSFMQLDLGQLRVRNEFSWHGSREKDPSAVHLDILYAEILGINMAVGINGCIGKPMIRDGQEINVCVRRSLRDVFRKVPTYSLEVKVGLLHAVMSDKEYKVILDCFYMNLSEQPRLPPSFRAMKSGKKDTMRLLADKVNMNSQMLLSRTVTIIAVEVDHALLELCNGILEDSPLAHVAIHGLWVSYRMTSLSEADLYVTIPRFYILDVRAGTKPEMKLMLGSFTDVPKQSPTGKFPFSLDKGSFTRIDSQAAPSTDDPTSTMFLMDCRWRIASQSFVVRVQQPRVLVVPDFLLAVGEFFVPALGALTGREELMDPKNDPIRRNNSVVLSAPVYQQTEDVVLLSPSRQLVVDAVGVDEYTYNGCGKTICLSEETNLKGGNPSRFQPIIILGRGKKLRFVNVKIENGFLLRKYTYLSNNSSYTVSLEDGVEISLLDNFTSKSAEESPDCIEESSCGSNTSTAENDSLKMHSFTFEAQVVSPEFTFYDSSKSSLDDSSHGEKLLRAKLDFSFMYAAKENDTWIRALVKDLTVETGSGLTVLDPVDVSGGYTSVKDKTNVSLVSTDVYIHLSLSVISLLLNLQTQAAAAIQFGNMDPLAPCTNFDRLWVSPKENGQCNNVTFWRPRAPSNYVILGDCVTSRPIPPSQAVMAVSNTYGRARKPLGFKLIGSFSSIQGLEVGKGQSDGDYSLWIPVAPPGYLALGCVAHKGSQPPPNHIVHCIHSDLATSTTYSECALSTSPNPCFTNGFSIWQLDNVLGSFYAHPTSECPSKDSCYDLNQLPLWNSSWHHFSSKEPSSNENGQHENASHQSSNQSTSSSGWDVLRSISKETNYYMSTPNFERIWWDKGSDIRRPVSIWRPVPRPGYGILGDCVTEGLEPPALGIIFRTGNLEISAKPVQFTKVAHIVRKSLDEVFFWYPIAPPGYASLGCIVSRIDEPPPLDSFCCPRMDLVHQANILEVPISRSLSSKGSQCWSIWKVENQACTFLARSDLKKPSSRLAFSIGDSVKPKTRENITAEMKLRCLSVTVLDSLCGMMTPLFDATITNIKIATHGQLEAMNAVLISSIAASTFNTQLEAWEPLVEPFDGIFKFETYDTNLHPPSRLGKRARIAATSILNINLSAANLETLTETMVSWRRQRELEQKAMKLTEDDGTVHDHGNNSTYAALDEDDFQTVVVENRLGCDIYLKKVEQNSDAVELLCHDEHASVWVPPPRYSDRLNVVDESREARRYIAVQILEAKGLPIIDDGNSHNFFCALRLSVDGQEINQQKLFPQSARTKCVKPLTTRRNNLDEGLAKWNELFIFEVPRKGLAKLEVEVTNLAAKAGKVGNLIVDIELWLSISDLVLVDIGEVVGASSFSVGHGVNTLKKVASVRMLHQSPDGQHIMSYPLRRKGQHNSDDIISIGCLLVSTSYFERKTIASFQSNTQHGNDVDRDVGFWVGLGPEGKWDCFRSFLPLSPIPKALGDEYIAVEVVMRNGKKHAIFRSLATVVNDSDVKFDISVSPLSMVTAVGKQQITGTTNVISTISPGSSAVLPWRSMSKDSDHCLQIRPSVDYPQPPYSWGNAISVGSGYGYGKDLTSIDQGFFSRQNTLKQENKIPASSFKLNQLEKNDVLVCCPSSKGKLFWLSISTDASVLQTELNVPVYDWKISMNSPLKLENRLPCPAEFTVWEKLKEGSSVERQHGIILSRGSVHLYSADVRKPIYLTLFVQGGWVLEKDPVLVLDLASSNHASSFWIVHPQKKRRLRVSMEREMGGTTAAPKTIRFFVPYWISNDSFLSLAYRVVEIEPLESADADALMLSKAVKSAKTALRSPSILIDRRHVAPRKNIQVLEAIEDTSPIPNMLSPQDYVGRGGVMLFSSRNDAYLSPRVGIAVAIRNSDNYSPGISLLELEKKQRVDVKAFSSDGSYYKLSAMLHMTSDRTKVVHFQPHTLFLNRVGCRLYLQQCNTQTLEWIHPTDPPKHFQWQSSTKVELLKVRLDGYEWSTPFSIETEGMMCVGLKNETRSEQIHLRVEVRSATKNSHYEVIFLPNSLSSPYRIENRSMFLPIQFRQVDGASDSWKSLLPNSAASFLWDDLGRQQLLELLVDGTDPLKSQKYVIDEISNHQPIYVAGPSKAVRVTIIKEEKTNVIKISDWMPQNGAIVKQKAPISVSQVPQNDYQQSNTSNCEFHVIIELAELGLSLIDHTPEEILYLSVQNLVISFSTGLDSGISRLKVRMCGIQVDNQLPLTPMPVLFRPQKVAEDSDYILKFSLTQQSNGSLGLYVYPYIGFQGPDNSAFLIYIHEPIIWRLHGMMQHINLNRLYDTQSNAVSVDPFIQIRVLNISEVRCKVSMAMSPTQRPVGVLGFWSSLMTALGNTENMQVRINQRFKENVCMRQSVLISNAIVNIKKDLLSQPLQLLSGVDILGNASSALGHMSKGVAALSMDKKFIQSRQKQESKGVEDFGDVIREGGGALAKGLFRGVTGILTKPLEGAKASGVEGFFQGVGKGVIGVAAQPVSGVLDLLSKTTEGANAMRMKIASAIASEDQLLRRRQPRAIGGDNLLRPYDEHKAEGQVILQLAESGSFFGQVDLFKVRAKFALSDAYEDHFSLPKGKILILTHRRVILLQQTSNIIAQKKFNPARDPCSVLWDVLWDDLVTMELTHGKNDQQNAPPSRLVLYLQSRSTESKELIRVIKCYRESNQAFEVYSSIEQAMSTNGPSQSKAMLKRKVTKPYSPITDVSTAEAIPKEGVYMWSPQQVLPMYHASKKVLDTATSRDRDDDDSNSVETMNGGLDFDHESDGGHESDNADDVDIGNNGSDHEIDLHDVFDEQKACISIAKFFCSAGLPPQTANEYHFRALSNHLNPQFRGSVADIGRYCLETYDEVKAKIKQVLSNLDGQMSLAIDILRYEKRYYYVQDYLCLSAHFIDSNWKMKKWILRFRRDDLKELPHEFLLNAVKEWEIEGKVSVITMLNDHLFDETFELVQDHIIGNRELKLNGRMYRVYCAGDMVSRMVQGAYKPISKTIDIVSELYPFWNSQPLWYLTSFKLKDALELESKGEYSSDFVLANYKVPSADEWGKVRSICELVDSIYKVTEVLFQAKYPTANIYLYHLRELREILVEKSTSSDVFIQGVAKKMLEKFEKYWKKMYLVLAVAMVMDPRFKMKYLEFTSSEFDDSDGIPGFTTVLEAIRSLFNDYVTQFPEKDYDSNYSTSSESASDLEEEGEEESRDKIEEEARNLDDVYKLLPDYFQFVQSASRPPKSELDLYLEETVIPWNHDFNALSWWRSASAKYPVLSKMARNLLGIPLSVATSYEAFYTEPREADERIIRSGPKMMNALMCTKSWYPWP</sequence>
<dbReference type="InterPro" id="IPR026854">
    <property type="entry name" value="VPS13_N"/>
</dbReference>